<organism evidence="2 3">
    <name type="scientific">Seminavis robusta</name>
    <dbReference type="NCBI Taxonomy" id="568900"/>
    <lineage>
        <taxon>Eukaryota</taxon>
        <taxon>Sar</taxon>
        <taxon>Stramenopiles</taxon>
        <taxon>Ochrophyta</taxon>
        <taxon>Bacillariophyta</taxon>
        <taxon>Bacillariophyceae</taxon>
        <taxon>Bacillariophycidae</taxon>
        <taxon>Naviculales</taxon>
        <taxon>Naviculaceae</taxon>
        <taxon>Seminavis</taxon>
    </lineage>
</organism>
<feature type="compositionally biased region" description="Basic and acidic residues" evidence="1">
    <location>
        <begin position="45"/>
        <end position="58"/>
    </location>
</feature>
<reference evidence="2" key="1">
    <citation type="submission" date="2020-06" db="EMBL/GenBank/DDBJ databases">
        <authorList>
            <consortium name="Plant Systems Biology data submission"/>
        </authorList>
    </citation>
    <scope>NUCLEOTIDE SEQUENCE</scope>
    <source>
        <strain evidence="2">D6</strain>
    </source>
</reference>
<comment type="caution">
    <text evidence="2">The sequence shown here is derived from an EMBL/GenBank/DDBJ whole genome shotgun (WGS) entry which is preliminary data.</text>
</comment>
<proteinExistence type="predicted"/>
<protein>
    <submittedName>
        <fullName evidence="2">Uncharacterized protein</fullName>
    </submittedName>
</protein>
<dbReference type="Proteomes" id="UP001153069">
    <property type="component" value="Unassembled WGS sequence"/>
</dbReference>
<feature type="compositionally biased region" description="Basic and acidic residues" evidence="1">
    <location>
        <begin position="67"/>
        <end position="106"/>
    </location>
</feature>
<feature type="compositionally biased region" description="Basic residues" evidence="1">
    <location>
        <begin position="404"/>
        <end position="413"/>
    </location>
</feature>
<accession>A0A9N8DDX3</accession>
<feature type="compositionally biased region" description="Acidic residues" evidence="1">
    <location>
        <begin position="141"/>
        <end position="154"/>
    </location>
</feature>
<dbReference type="OrthoDB" id="48761at2759"/>
<feature type="region of interest" description="Disordered" evidence="1">
    <location>
        <begin position="214"/>
        <end position="413"/>
    </location>
</feature>
<feature type="compositionally biased region" description="Basic and acidic residues" evidence="1">
    <location>
        <begin position="336"/>
        <end position="374"/>
    </location>
</feature>
<feature type="compositionally biased region" description="Polar residues" evidence="1">
    <location>
        <begin position="307"/>
        <end position="318"/>
    </location>
</feature>
<gene>
    <name evidence="2" type="ORF">SEMRO_49_G028780.1</name>
</gene>
<sequence length="413" mass="46222">MKIFGKRKKSAKVDEAQKSGGKSTGDIPQQEETRVFASDTAVQELLKKDPSGWNAKEKRMVKRYQKRKTEEGDKSTDDAKEDKKSKEPKSQKKAVEAEQKVHKDEADSSDNEDDSSSSRGDNSDSSEDENKKDDNTPEDQNNNDDEVKEVEGEQDQGMAEASRHGGDNNETMGLDLESVLDSTLIEGLNSKQRRTLSRTLAKNGASAVKQVIDEANQIVHGNPAAKQEDTTSDSAENKANDKKTEDEDDDDEMSTVQNLLQSLNSKQKRKLSRRLEREGSSCLAEVKAEAEALLKGDPKSPADDDNNNASTGTSQTVSGKKRKRRRGTADLSGLTPEERLRREEQRKMQKEAAERRANGEEDASFKHPLNSERRRANRRKPKWAPKKAFTQNQDKIEHNASGFHVRKIKKAQE</sequence>
<name>A0A9N8DDX3_9STRA</name>
<evidence type="ECO:0000313" key="2">
    <source>
        <dbReference type="EMBL" id="CAB9498959.1"/>
    </source>
</evidence>
<evidence type="ECO:0000313" key="3">
    <source>
        <dbReference type="Proteomes" id="UP001153069"/>
    </source>
</evidence>
<dbReference type="AlphaFoldDB" id="A0A9N8DDX3"/>
<feature type="compositionally biased region" description="Basic and acidic residues" evidence="1">
    <location>
        <begin position="286"/>
        <end position="302"/>
    </location>
</feature>
<evidence type="ECO:0000256" key="1">
    <source>
        <dbReference type="SAM" id="MobiDB-lite"/>
    </source>
</evidence>
<feature type="region of interest" description="Disordered" evidence="1">
    <location>
        <begin position="1"/>
        <end position="175"/>
    </location>
</feature>
<feature type="compositionally biased region" description="Basic and acidic residues" evidence="1">
    <location>
        <begin position="235"/>
        <end position="245"/>
    </location>
</feature>
<feature type="compositionally biased region" description="Basic residues" evidence="1">
    <location>
        <begin position="1"/>
        <end position="10"/>
    </location>
</feature>
<feature type="compositionally biased region" description="Basic residues" evidence="1">
    <location>
        <begin position="375"/>
        <end position="385"/>
    </location>
</feature>
<dbReference type="EMBL" id="CAICTM010000049">
    <property type="protein sequence ID" value="CAB9498959.1"/>
    <property type="molecule type" value="Genomic_DNA"/>
</dbReference>
<keyword evidence="3" id="KW-1185">Reference proteome</keyword>
<feature type="compositionally biased region" description="Polar residues" evidence="1">
    <location>
        <begin position="254"/>
        <end position="265"/>
    </location>
</feature>